<dbReference type="Pfam" id="PF02826">
    <property type="entry name" value="2-Hacid_dh_C"/>
    <property type="match status" value="1"/>
</dbReference>
<dbReference type="SUPFAM" id="SSF55021">
    <property type="entry name" value="ACT-like"/>
    <property type="match status" value="1"/>
</dbReference>
<dbReference type="InterPro" id="IPR045865">
    <property type="entry name" value="ACT-like_dom_sf"/>
</dbReference>
<evidence type="ECO:0000256" key="11">
    <source>
        <dbReference type="ARBA" id="ARBA00030455"/>
    </source>
</evidence>
<evidence type="ECO:0000256" key="9">
    <source>
        <dbReference type="ARBA" id="ARBA00023027"/>
    </source>
</evidence>
<dbReference type="SUPFAM" id="SSF52283">
    <property type="entry name" value="Formate/glycerate dehydrogenase catalytic domain-like"/>
    <property type="match status" value="1"/>
</dbReference>
<dbReference type="GO" id="GO:0047545">
    <property type="term" value="F:(S)-2-hydroxyglutarate dehydrogenase activity"/>
    <property type="evidence" value="ECO:0007669"/>
    <property type="project" value="UniProtKB-ARBA"/>
</dbReference>
<dbReference type="PROSITE" id="PS00065">
    <property type="entry name" value="D_2_HYDROXYACID_DH_1"/>
    <property type="match status" value="1"/>
</dbReference>
<dbReference type="SUPFAM" id="SSF51735">
    <property type="entry name" value="NAD(P)-binding Rossmann-fold domains"/>
    <property type="match status" value="1"/>
</dbReference>
<evidence type="ECO:0000256" key="7">
    <source>
        <dbReference type="ARBA" id="ARBA00022605"/>
    </source>
</evidence>
<evidence type="ECO:0000256" key="13">
    <source>
        <dbReference type="ARBA" id="ARBA00048731"/>
    </source>
</evidence>
<dbReference type="OrthoDB" id="9805416at2"/>
<dbReference type="InterPro" id="IPR029752">
    <property type="entry name" value="D-isomer_DH_CS1"/>
</dbReference>
<keyword evidence="8 14" id="KW-0560">Oxidoreductase</keyword>
<proteinExistence type="inferred from homology"/>
<dbReference type="InterPro" id="IPR006140">
    <property type="entry name" value="D-isomer_DH_NAD-bd"/>
</dbReference>
<evidence type="ECO:0000313" key="17">
    <source>
        <dbReference type="Proteomes" id="UP000247689"/>
    </source>
</evidence>
<dbReference type="EC" id="1.1.1.399" evidence="4"/>
<evidence type="ECO:0000256" key="2">
    <source>
        <dbReference type="ARBA" id="ARBA00005216"/>
    </source>
</evidence>
<sequence>MSAHTSFNKQDLKVLLLEGVHPVAEDIFRQDGYENVTYHKTALSESELLEAINDYHFIGIRSRTQLSDKVLSSAKKLVGVGCFCIGTNQVDLVAAQNRGIPVFNAPYSNTRSVAELVLGEMIMLLRGIPAKNAAAHRGEWLKTAALSNEARGKTLGIIGYGHIGTQLGILAEGIGMKVRFFDIENKLTLGNAEQVTELNELLAHSDVVSLHVPETEQTKGMMGQSQIAQMKPNSILINASRGTVVDIDALANALENKHLAGAAIDVFPTEPKSNSEEFQSPLRAFDNVILTPHIGGSTQEAQENIAIEVADKLIKYSNNGSTMSAVNFPQVSLPEHDKRHRILHIHKNRPGVLMQINQILSDNDVNISGQYLQTQGELGYVVTDIEQGSSQTALEKMRDIEGTIRARVLY</sequence>
<dbReference type="InterPro" id="IPR029753">
    <property type="entry name" value="D-isomer_DH_CS"/>
</dbReference>
<dbReference type="PANTHER" id="PTHR42789">
    <property type="entry name" value="D-ISOMER SPECIFIC 2-HYDROXYACID DEHYDROGENASE FAMILY PROTEIN (AFU_ORTHOLOGUE AFUA_6G10090)"/>
    <property type="match status" value="1"/>
</dbReference>
<evidence type="ECO:0000256" key="6">
    <source>
        <dbReference type="ARBA" id="ARBA00021582"/>
    </source>
</evidence>
<keyword evidence="7" id="KW-0028">Amino-acid biosynthesis</keyword>
<dbReference type="Pfam" id="PF00389">
    <property type="entry name" value="2-Hacid_dh"/>
    <property type="match status" value="1"/>
</dbReference>
<dbReference type="CDD" id="cd04901">
    <property type="entry name" value="ACT_3PGDH"/>
    <property type="match status" value="1"/>
</dbReference>
<dbReference type="PANTHER" id="PTHR42789:SF1">
    <property type="entry name" value="D-ISOMER SPECIFIC 2-HYDROXYACID DEHYDROGENASE FAMILY PROTEIN (AFU_ORTHOLOGUE AFUA_6G10090)"/>
    <property type="match status" value="1"/>
</dbReference>
<comment type="function">
    <text evidence="1">Catalyzes the reversible oxidation of 3-phospho-D-glycerate to 3-phosphonooxypyruvate, the first step of the phosphorylated L-serine biosynthesis pathway. Also catalyzes the reversible oxidation of 2-hydroxyglutarate to 2-oxoglutarate.</text>
</comment>
<evidence type="ECO:0000256" key="3">
    <source>
        <dbReference type="ARBA" id="ARBA00005854"/>
    </source>
</evidence>
<dbReference type="InterPro" id="IPR036291">
    <property type="entry name" value="NAD(P)-bd_dom_sf"/>
</dbReference>
<protein>
    <recommendedName>
        <fullName evidence="6">D-3-phosphoglycerate dehydrogenase</fullName>
        <ecNumber evidence="4">1.1.1.399</ecNumber>
        <ecNumber evidence="5">1.1.1.95</ecNumber>
    </recommendedName>
    <alternativeName>
        <fullName evidence="11">2-oxoglutarate reductase</fullName>
    </alternativeName>
</protein>
<dbReference type="RefSeq" id="WP_110199938.1">
    <property type="nucleotide sequence ID" value="NZ_QICH01000001.1"/>
</dbReference>
<reference evidence="16 17" key="1">
    <citation type="submission" date="2018-05" db="EMBL/GenBank/DDBJ databases">
        <title>Kangiella spongicola genome sequence.</title>
        <authorList>
            <person name="Maclea K.S."/>
            <person name="Goen A.E."/>
            <person name="Kelley C."/>
            <person name="Underriner A."/>
            <person name="Silverwood T."/>
            <person name="Trachtenberg A.M."/>
        </authorList>
    </citation>
    <scope>NUCLEOTIDE SEQUENCE [LARGE SCALE GENOMIC DNA]</scope>
    <source>
        <strain evidence="16 17">ATCC BAA-2076</strain>
    </source>
</reference>
<evidence type="ECO:0000256" key="12">
    <source>
        <dbReference type="ARBA" id="ARBA00048126"/>
    </source>
</evidence>
<evidence type="ECO:0000259" key="15">
    <source>
        <dbReference type="PROSITE" id="PS51671"/>
    </source>
</evidence>
<keyword evidence="17" id="KW-1185">Reference proteome</keyword>
<dbReference type="Gene3D" id="3.40.50.720">
    <property type="entry name" value="NAD(P)-binding Rossmann-like Domain"/>
    <property type="match status" value="2"/>
</dbReference>
<comment type="caution">
    <text evidence="16">The sequence shown here is derived from an EMBL/GenBank/DDBJ whole genome shotgun (WGS) entry which is preliminary data.</text>
</comment>
<dbReference type="GO" id="GO:0051287">
    <property type="term" value="F:NAD binding"/>
    <property type="evidence" value="ECO:0007669"/>
    <property type="project" value="InterPro"/>
</dbReference>
<keyword evidence="10" id="KW-0718">Serine biosynthesis</keyword>
<comment type="catalytic activity">
    <reaction evidence="12">
        <text>(R)-2-hydroxyglutarate + NAD(+) = 2-oxoglutarate + NADH + H(+)</text>
        <dbReference type="Rhea" id="RHEA:49612"/>
        <dbReference type="ChEBI" id="CHEBI:15378"/>
        <dbReference type="ChEBI" id="CHEBI:15801"/>
        <dbReference type="ChEBI" id="CHEBI:16810"/>
        <dbReference type="ChEBI" id="CHEBI:57540"/>
        <dbReference type="ChEBI" id="CHEBI:57945"/>
        <dbReference type="EC" id="1.1.1.399"/>
    </reaction>
</comment>
<dbReference type="Gene3D" id="3.30.70.260">
    <property type="match status" value="1"/>
</dbReference>
<dbReference type="InterPro" id="IPR006139">
    <property type="entry name" value="D-isomer_2_OHA_DH_cat_dom"/>
</dbReference>
<dbReference type="GO" id="GO:0006564">
    <property type="term" value="P:L-serine biosynthetic process"/>
    <property type="evidence" value="ECO:0007669"/>
    <property type="project" value="UniProtKB-KW"/>
</dbReference>
<comment type="similarity">
    <text evidence="3 14">Belongs to the D-isomer specific 2-hydroxyacid dehydrogenase family.</text>
</comment>
<name>A0A318DB51_9GAMM</name>
<dbReference type="Pfam" id="PF22629">
    <property type="entry name" value="ACT_AHAS_ss"/>
    <property type="match status" value="1"/>
</dbReference>
<accession>A0A318DB51</accession>
<evidence type="ECO:0000256" key="4">
    <source>
        <dbReference type="ARBA" id="ARBA00013001"/>
    </source>
</evidence>
<dbReference type="EMBL" id="QICH01000001">
    <property type="protein sequence ID" value="PXF64177.1"/>
    <property type="molecule type" value="Genomic_DNA"/>
</dbReference>
<dbReference type="EC" id="1.1.1.95" evidence="5"/>
<dbReference type="PROSITE" id="PS00670">
    <property type="entry name" value="D_2_HYDROXYACID_DH_2"/>
    <property type="match status" value="1"/>
</dbReference>
<dbReference type="InterPro" id="IPR050857">
    <property type="entry name" value="D-2-hydroxyacid_DH"/>
</dbReference>
<comment type="pathway">
    <text evidence="2">Amino-acid biosynthesis; L-serine biosynthesis; L-serine from 3-phospho-D-glycerate: step 1/3.</text>
</comment>
<dbReference type="InterPro" id="IPR002912">
    <property type="entry name" value="ACT_dom"/>
</dbReference>
<dbReference type="PROSITE" id="PS51671">
    <property type="entry name" value="ACT"/>
    <property type="match status" value="1"/>
</dbReference>
<evidence type="ECO:0000256" key="1">
    <source>
        <dbReference type="ARBA" id="ARBA00003800"/>
    </source>
</evidence>
<dbReference type="FunFam" id="3.40.50.720:FF:000041">
    <property type="entry name" value="D-3-phosphoglycerate dehydrogenase"/>
    <property type="match status" value="1"/>
</dbReference>
<evidence type="ECO:0000256" key="14">
    <source>
        <dbReference type="RuleBase" id="RU003719"/>
    </source>
</evidence>
<dbReference type="CDD" id="cd12176">
    <property type="entry name" value="PGDH_3"/>
    <property type="match status" value="1"/>
</dbReference>
<evidence type="ECO:0000256" key="10">
    <source>
        <dbReference type="ARBA" id="ARBA00023299"/>
    </source>
</evidence>
<organism evidence="16 17">
    <name type="scientific">Kangiella spongicola</name>
    <dbReference type="NCBI Taxonomy" id="796379"/>
    <lineage>
        <taxon>Bacteria</taxon>
        <taxon>Pseudomonadati</taxon>
        <taxon>Pseudomonadota</taxon>
        <taxon>Gammaproteobacteria</taxon>
        <taxon>Kangiellales</taxon>
        <taxon>Kangiellaceae</taxon>
        <taxon>Kangiella</taxon>
    </lineage>
</organism>
<dbReference type="AlphaFoldDB" id="A0A318DB51"/>
<dbReference type="InterPro" id="IPR054480">
    <property type="entry name" value="AHAS_small-like_ACT"/>
</dbReference>
<dbReference type="GO" id="GO:0004617">
    <property type="term" value="F:phosphoglycerate dehydrogenase activity"/>
    <property type="evidence" value="ECO:0007669"/>
    <property type="project" value="UniProtKB-EC"/>
</dbReference>
<comment type="catalytic activity">
    <reaction evidence="13">
        <text>(2R)-3-phosphoglycerate + NAD(+) = 3-phosphooxypyruvate + NADH + H(+)</text>
        <dbReference type="Rhea" id="RHEA:12641"/>
        <dbReference type="ChEBI" id="CHEBI:15378"/>
        <dbReference type="ChEBI" id="CHEBI:18110"/>
        <dbReference type="ChEBI" id="CHEBI:57540"/>
        <dbReference type="ChEBI" id="CHEBI:57945"/>
        <dbReference type="ChEBI" id="CHEBI:58272"/>
        <dbReference type="EC" id="1.1.1.95"/>
    </reaction>
</comment>
<evidence type="ECO:0000256" key="5">
    <source>
        <dbReference type="ARBA" id="ARBA00013143"/>
    </source>
</evidence>
<gene>
    <name evidence="16" type="ORF">DL796_03305</name>
</gene>
<evidence type="ECO:0000313" key="16">
    <source>
        <dbReference type="EMBL" id="PXF64177.1"/>
    </source>
</evidence>
<feature type="domain" description="ACT" evidence="15">
    <location>
        <begin position="341"/>
        <end position="410"/>
    </location>
</feature>
<dbReference type="UniPathway" id="UPA00135">
    <property type="reaction ID" value="UER00196"/>
</dbReference>
<dbReference type="PROSITE" id="PS00671">
    <property type="entry name" value="D_2_HYDROXYACID_DH_3"/>
    <property type="match status" value="1"/>
</dbReference>
<dbReference type="Proteomes" id="UP000247689">
    <property type="component" value="Unassembled WGS sequence"/>
</dbReference>
<dbReference type="NCBIfam" id="NF008759">
    <property type="entry name" value="PRK11790.1"/>
    <property type="match status" value="1"/>
</dbReference>
<keyword evidence="9" id="KW-0520">NAD</keyword>
<evidence type="ECO:0000256" key="8">
    <source>
        <dbReference type="ARBA" id="ARBA00023002"/>
    </source>
</evidence>